<keyword evidence="2" id="KW-0732">Signal</keyword>
<feature type="chain" id="PRO_5036673075" evidence="2">
    <location>
        <begin position="21"/>
        <end position="99"/>
    </location>
</feature>
<dbReference type="WBParaSite" id="Gr19_v10_g9669.t1">
    <property type="protein sequence ID" value="Gr19_v10_g9669.t1"/>
    <property type="gene ID" value="Gr19_v10_g9669"/>
</dbReference>
<name>A0A914IF64_GLORO</name>
<evidence type="ECO:0000256" key="2">
    <source>
        <dbReference type="SAM" id="SignalP"/>
    </source>
</evidence>
<evidence type="ECO:0000313" key="4">
    <source>
        <dbReference type="WBParaSite" id="Gr19_v10_g9669.t1"/>
    </source>
</evidence>
<evidence type="ECO:0000256" key="1">
    <source>
        <dbReference type="SAM" id="MobiDB-lite"/>
    </source>
</evidence>
<organism evidence="3 4">
    <name type="scientific">Globodera rostochiensis</name>
    <name type="common">Golden nematode worm</name>
    <name type="synonym">Heterodera rostochiensis</name>
    <dbReference type="NCBI Taxonomy" id="31243"/>
    <lineage>
        <taxon>Eukaryota</taxon>
        <taxon>Metazoa</taxon>
        <taxon>Ecdysozoa</taxon>
        <taxon>Nematoda</taxon>
        <taxon>Chromadorea</taxon>
        <taxon>Rhabditida</taxon>
        <taxon>Tylenchina</taxon>
        <taxon>Tylenchomorpha</taxon>
        <taxon>Tylenchoidea</taxon>
        <taxon>Heteroderidae</taxon>
        <taxon>Heteroderinae</taxon>
        <taxon>Globodera</taxon>
    </lineage>
</organism>
<dbReference type="Proteomes" id="UP000887572">
    <property type="component" value="Unplaced"/>
</dbReference>
<accession>A0A914IF64</accession>
<sequence length="99" mass="10519">MQFSVLLVVLMVLFATFYIGVEPFARQAALNNLAGGDEEPDASVTAAAQPGQQPGQQPERDKCLVPRDSLAGAVSRPRLRQCVVGTLSPCFVNMGVDGE</sequence>
<feature type="compositionally biased region" description="Low complexity" evidence="1">
    <location>
        <begin position="46"/>
        <end position="57"/>
    </location>
</feature>
<evidence type="ECO:0000313" key="3">
    <source>
        <dbReference type="Proteomes" id="UP000887572"/>
    </source>
</evidence>
<feature type="signal peptide" evidence="2">
    <location>
        <begin position="1"/>
        <end position="20"/>
    </location>
</feature>
<dbReference type="AlphaFoldDB" id="A0A914IF64"/>
<feature type="region of interest" description="Disordered" evidence="1">
    <location>
        <begin position="35"/>
        <end position="63"/>
    </location>
</feature>
<reference evidence="4" key="1">
    <citation type="submission" date="2022-11" db="UniProtKB">
        <authorList>
            <consortium name="WormBaseParasite"/>
        </authorList>
    </citation>
    <scope>IDENTIFICATION</scope>
</reference>
<proteinExistence type="predicted"/>
<keyword evidence="3" id="KW-1185">Reference proteome</keyword>
<protein>
    <submittedName>
        <fullName evidence="4">Uncharacterized protein</fullName>
    </submittedName>
</protein>